<feature type="domain" description="CBS" evidence="4">
    <location>
        <begin position="353"/>
        <end position="410"/>
    </location>
</feature>
<dbReference type="Gene3D" id="2.60.120.10">
    <property type="entry name" value="Jelly Rolls"/>
    <property type="match status" value="2"/>
</dbReference>
<dbReference type="InterPro" id="IPR051257">
    <property type="entry name" value="Diverse_CBS-Domain"/>
</dbReference>
<dbReference type="Pfam" id="PF10335">
    <property type="entry name" value="DUF294_C"/>
    <property type="match status" value="1"/>
</dbReference>
<dbReference type="SMART" id="SM00100">
    <property type="entry name" value="cNMP"/>
    <property type="match status" value="1"/>
</dbReference>
<evidence type="ECO:0000256" key="2">
    <source>
        <dbReference type="PROSITE-ProRule" id="PRU00703"/>
    </source>
</evidence>
<sequence>MVVAQATPTRLTRGTLVSTQGKTRIENVLVVLDGQLSLYQQKAEGELLTGYIKKGEVFGGISVMLNAGISLRTTKADTIVDAIAIPAGLINDLCAQNKAFHEYFLENFSHNIFDESLDAITRAAQARLFLSGVDPFTFLSEEDLDRVAASLSRVSYPKGTVLFVQGRTRVGYLYILQKGAAERYYEEDGEKKMQELLAEGDIYGGISILLNEGLSVRTMEVVEDALFYVLPESLFQALCNRNSAFSDFFSDTFGKRMLSRSYASIIAKTLQPKADNLQLFNQPLSQIYSKNPLFCDASIPIRDAAGLMNRNKCSYAFVSDPVASQVGIVTEKDFTRKVIARGLPIDQPVSTIMSSPLRTISENAMIFEAMMTMMEEDFQHVGVVDANQHVVGMLSSRDILAFQGQSPLFLLREIQLAEGMDRIIEKHDRLAGLIRSLINNGANARNVTRFITTVADTTLKKLIHMTIDKIGPPPLPFVFMIMGSEGRQEQTLKTDQDNAIVYQDPEPAMAEAVNAFFLQFGEIACGLLNQAGYDFCTGNVMAKNPQWCQPLSQWKTYFREWIHAAEAEDLLQASIFFDFRCGYGDASIITELRQHLFSALDGWSGFFRHLTENALNFKPPLGFFRNFVVESKGRHRNAFDIKSAMTPIVDFARVYALKNGIEETNTLDRLAQLRIQKVITPPEYEELEKAYSFLMQLRFVRQITAVMDDKVRPDNYINPKKLTHIEQTMLKEIFKRVEKFQGKMNFDFIGIA</sequence>
<dbReference type="EMBL" id="AP021876">
    <property type="protein sequence ID" value="BBO79581.1"/>
    <property type="molecule type" value="Genomic_DNA"/>
</dbReference>
<dbReference type="PROSITE" id="PS50042">
    <property type="entry name" value="CNMP_BINDING_3"/>
    <property type="match status" value="2"/>
</dbReference>
<dbReference type="InterPro" id="IPR018490">
    <property type="entry name" value="cNMP-bd_dom_sf"/>
</dbReference>
<proteinExistence type="predicted"/>
<protein>
    <submittedName>
        <fullName evidence="5">Nucleotidyltransferase family protein</fullName>
    </submittedName>
</protein>
<dbReference type="Proteomes" id="UP000425960">
    <property type="component" value="Chromosome"/>
</dbReference>
<dbReference type="InterPro" id="IPR005105">
    <property type="entry name" value="GlnD_Uridyltrans_N"/>
</dbReference>
<dbReference type="PANTHER" id="PTHR43080:SF2">
    <property type="entry name" value="CBS DOMAIN-CONTAINING PROTEIN"/>
    <property type="match status" value="1"/>
</dbReference>
<feature type="domain" description="Cyclic nucleotide-binding" evidence="3">
    <location>
        <begin position="26"/>
        <end position="80"/>
    </location>
</feature>
<dbReference type="InterPro" id="IPR000644">
    <property type="entry name" value="CBS_dom"/>
</dbReference>
<organism evidence="5 6">
    <name type="scientific">Desulfosarcina ovata subsp. sediminis</name>
    <dbReference type="NCBI Taxonomy" id="885957"/>
    <lineage>
        <taxon>Bacteria</taxon>
        <taxon>Pseudomonadati</taxon>
        <taxon>Thermodesulfobacteriota</taxon>
        <taxon>Desulfobacteria</taxon>
        <taxon>Desulfobacterales</taxon>
        <taxon>Desulfosarcinaceae</taxon>
        <taxon>Desulfosarcina</taxon>
    </lineage>
</organism>
<dbReference type="InterPro" id="IPR046342">
    <property type="entry name" value="CBS_dom_sf"/>
</dbReference>
<dbReference type="SUPFAM" id="SSF54631">
    <property type="entry name" value="CBS-domain pair"/>
    <property type="match status" value="1"/>
</dbReference>
<gene>
    <name evidence="5" type="ORF">DSCO28_01470</name>
</gene>
<evidence type="ECO:0000259" key="3">
    <source>
        <dbReference type="PROSITE" id="PS50042"/>
    </source>
</evidence>
<reference evidence="5 6" key="1">
    <citation type="submission" date="2019-11" db="EMBL/GenBank/DDBJ databases">
        <title>Comparative genomics of hydrocarbon-degrading Desulfosarcina strains.</title>
        <authorList>
            <person name="Watanabe M."/>
            <person name="Kojima H."/>
            <person name="Fukui M."/>
        </authorList>
    </citation>
    <scope>NUCLEOTIDE SEQUENCE [LARGE SCALE GENOMIC DNA]</scope>
    <source>
        <strain evidence="5 6">28bB2T</strain>
    </source>
</reference>
<dbReference type="SUPFAM" id="SSF51206">
    <property type="entry name" value="cAMP-binding domain-like"/>
    <property type="match status" value="2"/>
</dbReference>
<dbReference type="GO" id="GO:0008773">
    <property type="term" value="F:[protein-PII] uridylyltransferase activity"/>
    <property type="evidence" value="ECO:0007669"/>
    <property type="project" value="InterPro"/>
</dbReference>
<dbReference type="KEGG" id="dov:DSCO28_01470"/>
<dbReference type="Pfam" id="PF03445">
    <property type="entry name" value="DUF294"/>
    <property type="match status" value="1"/>
</dbReference>
<dbReference type="SMART" id="SM00116">
    <property type="entry name" value="CBS"/>
    <property type="match status" value="2"/>
</dbReference>
<dbReference type="InterPro" id="IPR014710">
    <property type="entry name" value="RmlC-like_jellyroll"/>
</dbReference>
<evidence type="ECO:0000259" key="4">
    <source>
        <dbReference type="PROSITE" id="PS51371"/>
    </source>
</evidence>
<accession>A0A5K7ZF82</accession>
<dbReference type="CDD" id="cd00038">
    <property type="entry name" value="CAP_ED"/>
    <property type="match status" value="1"/>
</dbReference>
<keyword evidence="1 2" id="KW-0129">CBS domain</keyword>
<evidence type="ECO:0000313" key="6">
    <source>
        <dbReference type="Proteomes" id="UP000425960"/>
    </source>
</evidence>
<dbReference type="AlphaFoldDB" id="A0A5K7ZF82"/>
<dbReference type="InterPro" id="IPR018821">
    <property type="entry name" value="DUF294_put_nucleoTrafse_sb-bd"/>
</dbReference>
<dbReference type="InterPro" id="IPR000595">
    <property type="entry name" value="cNMP-bd_dom"/>
</dbReference>
<evidence type="ECO:0000313" key="5">
    <source>
        <dbReference type="EMBL" id="BBO79581.1"/>
    </source>
</evidence>
<dbReference type="Pfam" id="PF00571">
    <property type="entry name" value="CBS"/>
    <property type="match status" value="2"/>
</dbReference>
<evidence type="ECO:0000256" key="1">
    <source>
        <dbReference type="ARBA" id="ARBA00023122"/>
    </source>
</evidence>
<dbReference type="PROSITE" id="PS51371">
    <property type="entry name" value="CBS"/>
    <property type="match status" value="2"/>
</dbReference>
<dbReference type="SUPFAM" id="SSF81301">
    <property type="entry name" value="Nucleotidyltransferase"/>
    <property type="match status" value="1"/>
</dbReference>
<dbReference type="CDD" id="cd05401">
    <property type="entry name" value="NT_GlnE_GlnD_like"/>
    <property type="match status" value="1"/>
</dbReference>
<keyword evidence="5" id="KW-0808">Transferase</keyword>
<name>A0A5K7ZF82_9BACT</name>
<dbReference type="Pfam" id="PF00027">
    <property type="entry name" value="cNMP_binding"/>
    <property type="match status" value="1"/>
</dbReference>
<dbReference type="Gene3D" id="3.10.580.10">
    <property type="entry name" value="CBS-domain"/>
    <property type="match status" value="1"/>
</dbReference>
<dbReference type="InterPro" id="IPR043519">
    <property type="entry name" value="NT_sf"/>
</dbReference>
<feature type="domain" description="Cyclic nucleotide-binding" evidence="3">
    <location>
        <begin position="135"/>
        <end position="256"/>
    </location>
</feature>
<dbReference type="PANTHER" id="PTHR43080">
    <property type="entry name" value="CBS DOMAIN-CONTAINING PROTEIN CBSX3, MITOCHONDRIAL"/>
    <property type="match status" value="1"/>
</dbReference>
<feature type="domain" description="CBS" evidence="4">
    <location>
        <begin position="288"/>
        <end position="345"/>
    </location>
</feature>